<gene>
    <name evidence="2" type="ORF">DH2020_046743</name>
</gene>
<feature type="region of interest" description="Disordered" evidence="1">
    <location>
        <begin position="1"/>
        <end position="23"/>
    </location>
</feature>
<proteinExistence type="predicted"/>
<evidence type="ECO:0000313" key="2">
    <source>
        <dbReference type="EMBL" id="KAK6119521.1"/>
    </source>
</evidence>
<organism evidence="2 3">
    <name type="scientific">Rehmannia glutinosa</name>
    <name type="common">Chinese foxglove</name>
    <dbReference type="NCBI Taxonomy" id="99300"/>
    <lineage>
        <taxon>Eukaryota</taxon>
        <taxon>Viridiplantae</taxon>
        <taxon>Streptophyta</taxon>
        <taxon>Embryophyta</taxon>
        <taxon>Tracheophyta</taxon>
        <taxon>Spermatophyta</taxon>
        <taxon>Magnoliopsida</taxon>
        <taxon>eudicotyledons</taxon>
        <taxon>Gunneridae</taxon>
        <taxon>Pentapetalae</taxon>
        <taxon>asterids</taxon>
        <taxon>lamiids</taxon>
        <taxon>Lamiales</taxon>
        <taxon>Orobanchaceae</taxon>
        <taxon>Rehmannieae</taxon>
        <taxon>Rehmannia</taxon>
    </lineage>
</organism>
<dbReference type="Proteomes" id="UP001318860">
    <property type="component" value="Unassembled WGS sequence"/>
</dbReference>
<reference evidence="2 3" key="1">
    <citation type="journal article" date="2021" name="Comput. Struct. Biotechnol. J.">
        <title>De novo genome assembly of the potent medicinal plant Rehmannia glutinosa using nanopore technology.</title>
        <authorList>
            <person name="Ma L."/>
            <person name="Dong C."/>
            <person name="Song C."/>
            <person name="Wang X."/>
            <person name="Zheng X."/>
            <person name="Niu Y."/>
            <person name="Chen S."/>
            <person name="Feng W."/>
        </authorList>
    </citation>
    <scope>NUCLEOTIDE SEQUENCE [LARGE SCALE GENOMIC DNA]</scope>
    <source>
        <strain evidence="2">DH-2019</strain>
    </source>
</reference>
<accession>A0ABR0UB49</accession>
<keyword evidence="3" id="KW-1185">Reference proteome</keyword>
<sequence length="82" mass="9332">MDWKGIKESVSTDSSDGAAIKKRLPKKDKANSGLLFPSSKISVVYNSRLWNMDSCWNWLQHAHRNLVEQKAKEDGIIVESEK</sequence>
<evidence type="ECO:0000256" key="1">
    <source>
        <dbReference type="SAM" id="MobiDB-lite"/>
    </source>
</evidence>
<name>A0ABR0UB49_REHGL</name>
<comment type="caution">
    <text evidence="2">The sequence shown here is derived from an EMBL/GenBank/DDBJ whole genome shotgun (WGS) entry which is preliminary data.</text>
</comment>
<dbReference type="EMBL" id="JABTTQ020003171">
    <property type="protein sequence ID" value="KAK6119521.1"/>
    <property type="molecule type" value="Genomic_DNA"/>
</dbReference>
<evidence type="ECO:0000313" key="3">
    <source>
        <dbReference type="Proteomes" id="UP001318860"/>
    </source>
</evidence>
<protein>
    <submittedName>
        <fullName evidence="2">Uncharacterized protein</fullName>
    </submittedName>
</protein>